<dbReference type="AlphaFoldDB" id="A0A3B0UQE1"/>
<reference evidence="2" key="1">
    <citation type="submission" date="2018-06" db="EMBL/GenBank/DDBJ databases">
        <authorList>
            <person name="Zhirakovskaya E."/>
        </authorList>
    </citation>
    <scope>NUCLEOTIDE SEQUENCE</scope>
</reference>
<evidence type="ECO:0000313" key="2">
    <source>
        <dbReference type="EMBL" id="VAW33305.1"/>
    </source>
</evidence>
<accession>A0A3B0UQE1</accession>
<name>A0A3B0UQE1_9ZZZZ</name>
<protein>
    <submittedName>
        <fullName evidence="2">Uncharacterized protein</fullName>
    </submittedName>
</protein>
<feature type="transmembrane region" description="Helical" evidence="1">
    <location>
        <begin position="63"/>
        <end position="81"/>
    </location>
</feature>
<keyword evidence="1" id="KW-1133">Transmembrane helix</keyword>
<feature type="non-terminal residue" evidence="2">
    <location>
        <position position="1"/>
    </location>
</feature>
<gene>
    <name evidence="2" type="ORF">MNBD_GAMMA01-1221</name>
</gene>
<dbReference type="EMBL" id="UOEW01000025">
    <property type="protein sequence ID" value="VAW33305.1"/>
    <property type="molecule type" value="Genomic_DNA"/>
</dbReference>
<keyword evidence="1" id="KW-0472">Membrane</keyword>
<organism evidence="2">
    <name type="scientific">hydrothermal vent metagenome</name>
    <dbReference type="NCBI Taxonomy" id="652676"/>
    <lineage>
        <taxon>unclassified sequences</taxon>
        <taxon>metagenomes</taxon>
        <taxon>ecological metagenomes</taxon>
    </lineage>
</organism>
<keyword evidence="1" id="KW-0812">Transmembrane</keyword>
<sequence length="223" mass="25164">KLDTVFAPLLYVMPVPVQVNDESTFDTVLNHVKGHMLNAFENIDIPFSAPQGMIAKKRWKRSAKLWAVLLIFFSTMVAKLIPKAKLYPSFFSDYCLMVNPPNISTAKEKKGKFGFRKKVKMTPDPSINVNMLQSFYKKPISHSGSSIMVEPLNDPRKFLPDESLDSQWEDGVVNFYIMADSQKGTFIRITCSCLNDAGVSQLEKTIKSVVHDIQITVNSRPTV</sequence>
<proteinExistence type="predicted"/>
<evidence type="ECO:0000256" key="1">
    <source>
        <dbReference type="SAM" id="Phobius"/>
    </source>
</evidence>